<proteinExistence type="predicted"/>
<comment type="caution">
    <text evidence="2">The sequence shown here is derived from an EMBL/GenBank/DDBJ whole genome shotgun (WGS) entry which is preliminary data.</text>
</comment>
<feature type="compositionally biased region" description="Polar residues" evidence="1">
    <location>
        <begin position="1"/>
        <end position="10"/>
    </location>
</feature>
<name>A0A428T2U4_9HYPO</name>
<feature type="compositionally biased region" description="Low complexity" evidence="1">
    <location>
        <begin position="28"/>
        <end position="41"/>
    </location>
</feature>
<feature type="region of interest" description="Disordered" evidence="1">
    <location>
        <begin position="379"/>
        <end position="412"/>
    </location>
</feature>
<gene>
    <name evidence="2" type="ORF">CDV31_013501</name>
</gene>
<keyword evidence="3" id="KW-1185">Reference proteome</keyword>
<sequence length="502" mass="54905">MASSQATGKQTPVVEAKPEPTGDTGMDGIQTSGGQNGTQQTPVVEEPMGDTGMDGIQKSGGQNGTPPPSQPSTGENPAEQGPPSGGEGGGNNTANPNGENQSPPDKDFYPETDPNQGDSGKKAPPLSAEGINWLKSDSNGSSHGNKRQRPDSTEIDNSNQSKPLFKAGDGLFNYRAPSHLHSDFDEDLHGDLIGRQEPPSNMKTLELVKSGKTPLYLNQFVEGNARILRIQPMRDNEFFEAGKEPLTSKRPQVQGDQKYWRDVYDILGVAIPGDENNPWETLAKIDPENSDAFESPMSLFILIQWKDNSTTFVGRQWWRNNYVPKCMPSAEKRKTYSIRSANSVGEYRQNKNGFKDYRLLKWAVKHEKMYWEAKHPGQAFHSGRGRSPSPIDDDIAGLREATMPPGTVPPNGVREATVWPGTAPPNTNIGVRDTIEPLLSQNPAPQYYPQVPPQLTPQLSNAQVAHVLAQLPPQVLAQLFAPYSQQQPRSLNSQQLQAISAV</sequence>
<protein>
    <submittedName>
        <fullName evidence="2">Uncharacterized protein</fullName>
    </submittedName>
</protein>
<evidence type="ECO:0000313" key="2">
    <source>
        <dbReference type="EMBL" id="RSL96361.1"/>
    </source>
</evidence>
<evidence type="ECO:0000313" key="3">
    <source>
        <dbReference type="Proteomes" id="UP000288429"/>
    </source>
</evidence>
<dbReference type="Proteomes" id="UP000288429">
    <property type="component" value="Unassembled WGS sequence"/>
</dbReference>
<reference evidence="2 3" key="1">
    <citation type="submission" date="2017-06" db="EMBL/GenBank/DDBJ databases">
        <title>Cmopartive genomic analysis of Ambrosia Fusariam Clade fungi.</title>
        <authorList>
            <person name="Stajich J.E."/>
            <person name="Carrillo J."/>
            <person name="Kijimoto T."/>
            <person name="Eskalen A."/>
            <person name="O'Donnell K."/>
            <person name="Kasson M."/>
        </authorList>
    </citation>
    <scope>NUCLEOTIDE SEQUENCE [LARGE SCALE GENOMIC DNA]</scope>
    <source>
        <strain evidence="2 3">NRRL 20438</strain>
    </source>
</reference>
<accession>A0A428T2U4</accession>
<dbReference type="EMBL" id="NIZV01000278">
    <property type="protein sequence ID" value="RSL96361.1"/>
    <property type="molecule type" value="Genomic_DNA"/>
</dbReference>
<feature type="region of interest" description="Disordered" evidence="1">
    <location>
        <begin position="1"/>
        <end position="169"/>
    </location>
</feature>
<evidence type="ECO:0000256" key="1">
    <source>
        <dbReference type="SAM" id="MobiDB-lite"/>
    </source>
</evidence>
<organism evidence="2 3">
    <name type="scientific">Fusarium ambrosium</name>
    <dbReference type="NCBI Taxonomy" id="131363"/>
    <lineage>
        <taxon>Eukaryota</taxon>
        <taxon>Fungi</taxon>
        <taxon>Dikarya</taxon>
        <taxon>Ascomycota</taxon>
        <taxon>Pezizomycotina</taxon>
        <taxon>Sordariomycetes</taxon>
        <taxon>Hypocreomycetidae</taxon>
        <taxon>Hypocreales</taxon>
        <taxon>Nectriaceae</taxon>
        <taxon>Fusarium</taxon>
        <taxon>Fusarium solani species complex</taxon>
    </lineage>
</organism>
<dbReference type="AlphaFoldDB" id="A0A428T2U4"/>